<reference evidence="15" key="5">
    <citation type="submission" date="2025-09" db="UniProtKB">
        <authorList>
            <consortium name="Ensembl"/>
        </authorList>
    </citation>
    <scope>IDENTIFICATION</scope>
</reference>
<dbReference type="AlphaFoldDB" id="A0A4W3JIU0"/>
<feature type="domain" description="NTF2" evidence="14">
    <location>
        <begin position="11"/>
        <end position="133"/>
    </location>
</feature>
<evidence type="ECO:0000256" key="2">
    <source>
        <dbReference type="ARBA" id="ARBA00022448"/>
    </source>
</evidence>
<dbReference type="Gene3D" id="3.30.70.330">
    <property type="match status" value="1"/>
</dbReference>
<feature type="compositionally biased region" description="Basic and acidic residues" evidence="12">
    <location>
        <begin position="276"/>
        <end position="288"/>
    </location>
</feature>
<evidence type="ECO:0000256" key="4">
    <source>
        <dbReference type="ARBA" id="ARBA00022490"/>
    </source>
</evidence>
<evidence type="ECO:0000256" key="11">
    <source>
        <dbReference type="PROSITE-ProRule" id="PRU00176"/>
    </source>
</evidence>
<reference evidence="16" key="1">
    <citation type="journal article" date="2006" name="Science">
        <title>Ancient noncoding elements conserved in the human genome.</title>
        <authorList>
            <person name="Venkatesh B."/>
            <person name="Kirkness E.F."/>
            <person name="Loh Y.H."/>
            <person name="Halpern A.L."/>
            <person name="Lee A.P."/>
            <person name="Johnson J."/>
            <person name="Dandona N."/>
            <person name="Viswanathan L.D."/>
            <person name="Tay A."/>
            <person name="Venter J.C."/>
            <person name="Strausberg R.L."/>
            <person name="Brenner S."/>
        </authorList>
    </citation>
    <scope>NUCLEOTIDE SEQUENCE [LARGE SCALE GENOMIC DNA]</scope>
</reference>
<dbReference type="GO" id="GO:1990904">
    <property type="term" value="C:ribonucleoprotein complex"/>
    <property type="evidence" value="ECO:0007669"/>
    <property type="project" value="TreeGrafter"/>
</dbReference>
<reference evidence="16" key="3">
    <citation type="journal article" date="2014" name="Nature">
        <title>Elephant shark genome provides unique insights into gnathostome evolution.</title>
        <authorList>
            <consortium name="International Elephant Shark Genome Sequencing Consortium"/>
            <person name="Venkatesh B."/>
            <person name="Lee A.P."/>
            <person name="Ravi V."/>
            <person name="Maurya A.K."/>
            <person name="Lian M.M."/>
            <person name="Swann J.B."/>
            <person name="Ohta Y."/>
            <person name="Flajnik M.F."/>
            <person name="Sutoh Y."/>
            <person name="Kasahara M."/>
            <person name="Hoon S."/>
            <person name="Gangu V."/>
            <person name="Roy S.W."/>
            <person name="Irimia M."/>
            <person name="Korzh V."/>
            <person name="Kondrychyn I."/>
            <person name="Lim Z.W."/>
            <person name="Tay B.H."/>
            <person name="Tohari S."/>
            <person name="Kong K.W."/>
            <person name="Ho S."/>
            <person name="Lorente-Galdos B."/>
            <person name="Quilez J."/>
            <person name="Marques-Bonet T."/>
            <person name="Raney B.J."/>
            <person name="Ingham P.W."/>
            <person name="Tay A."/>
            <person name="Hillier L.W."/>
            <person name="Minx P."/>
            <person name="Boehm T."/>
            <person name="Wilson R.K."/>
            <person name="Brenner S."/>
            <person name="Warren W.C."/>
        </authorList>
    </citation>
    <scope>NUCLEOTIDE SEQUENCE [LARGE SCALE GENOMIC DNA]</scope>
</reference>
<dbReference type="CDD" id="cd12464">
    <property type="entry name" value="RRM_G3BP2"/>
    <property type="match status" value="1"/>
</dbReference>
<keyword evidence="7" id="KW-0399">Innate immunity</keyword>
<dbReference type="InterPro" id="IPR018222">
    <property type="entry name" value="Nuclear_transport_factor_2_euk"/>
</dbReference>
<feature type="domain" description="RRM" evidence="13">
    <location>
        <begin position="297"/>
        <end position="375"/>
    </location>
</feature>
<dbReference type="Pfam" id="PF00076">
    <property type="entry name" value="RRM_1"/>
    <property type="match status" value="1"/>
</dbReference>
<feature type="compositionally biased region" description="Basic and acidic residues" evidence="12">
    <location>
        <begin position="256"/>
        <end position="266"/>
    </location>
</feature>
<evidence type="ECO:0000256" key="9">
    <source>
        <dbReference type="ARBA" id="ARBA00022859"/>
    </source>
</evidence>
<comment type="subcellular location">
    <subcellularLocation>
        <location evidence="1">Cytoplasm</location>
        <location evidence="1">Stress granule</location>
    </subcellularLocation>
</comment>
<dbReference type="SUPFAM" id="SSF54427">
    <property type="entry name" value="NTF2-like"/>
    <property type="match status" value="1"/>
</dbReference>
<dbReference type="InterPro" id="IPR002075">
    <property type="entry name" value="NTF2_dom"/>
</dbReference>
<dbReference type="RefSeq" id="XP_007890102.1">
    <property type="nucleotide sequence ID" value="XM_007891911.2"/>
</dbReference>
<protein>
    <submittedName>
        <fullName evidence="15">G3BP stress granule assembly factor 2b</fullName>
    </submittedName>
</protein>
<evidence type="ECO:0000256" key="1">
    <source>
        <dbReference type="ARBA" id="ARBA00004210"/>
    </source>
</evidence>
<dbReference type="SUPFAM" id="SSF54928">
    <property type="entry name" value="RNA-binding domain, RBD"/>
    <property type="match status" value="1"/>
</dbReference>
<feature type="compositionally biased region" description="Basic and acidic residues" evidence="12">
    <location>
        <begin position="199"/>
        <end position="224"/>
    </location>
</feature>
<dbReference type="GO" id="GO:0003729">
    <property type="term" value="F:mRNA binding"/>
    <property type="evidence" value="ECO:0007669"/>
    <property type="project" value="TreeGrafter"/>
</dbReference>
<sequence>MVMEKPSPLLVGREFVRQYYTLLNKAPDFLHRFYGRTSSYVHGGLNANGKPADAVYGQAEIHKKVMSLQFSDCHTKIRHVDAHATLSDGVVVQVMGELSNNGQPMRKFMQTFVLAPEGSVPNKFYVHNDIFRYQDEVFDSDAELEEESEEEVEEEPEERQPSPEPVQENASNAYYESHSVSNGVEEALEETAPELEPDPEPKTEEIKSEPELVEKSVEELEEKAPSPAPVEPVSQPQEPPKPRAECKTEPQAQPPRPRDQRPRERIGLVPRGPRTGRGENEQNEVENRRIIRYPDSHQLFVGNLPHDIDENELKDFFMSFGNVVELRINTKSSGGKLPNFGFVVFDDPDPVQRILNAKPVMFRGEVRLNVEEKKTRAVREGERRGDDRRDNRRNDRGPGPRGMIGGGMMRDREGRGPPPRGGLAQKPGPGSGRGGGPGEGRFAGPRR</sequence>
<dbReference type="GO" id="GO:0045087">
    <property type="term" value="P:innate immune response"/>
    <property type="evidence" value="ECO:0007669"/>
    <property type="project" value="UniProtKB-KW"/>
</dbReference>
<reference evidence="15" key="4">
    <citation type="submission" date="2025-08" db="UniProtKB">
        <authorList>
            <consortium name="Ensembl"/>
        </authorList>
    </citation>
    <scope>IDENTIFICATION</scope>
</reference>
<keyword evidence="4" id="KW-0963">Cytoplasm</keyword>
<keyword evidence="5" id="KW-1017">Isopeptide bond</keyword>
<dbReference type="GeneID" id="103177655"/>
<dbReference type="FunFam" id="3.10.450.50:FF:000002">
    <property type="entry name" value="Ras GTPase-activating protein-binding protein 2 isoform 1"/>
    <property type="match status" value="1"/>
</dbReference>
<keyword evidence="2" id="KW-0813">Transport</keyword>
<name>A0A4W3JIU0_CALMI</name>
<dbReference type="InterPro" id="IPR000504">
    <property type="entry name" value="RRM_dom"/>
</dbReference>
<keyword evidence="8" id="KW-0832">Ubl conjugation</keyword>
<dbReference type="Pfam" id="PF02136">
    <property type="entry name" value="NTF2"/>
    <property type="match status" value="1"/>
</dbReference>
<dbReference type="GeneTree" id="ENSGT00390000011365"/>
<dbReference type="CDD" id="cd00780">
    <property type="entry name" value="NTF2"/>
    <property type="match status" value="1"/>
</dbReference>
<evidence type="ECO:0000256" key="6">
    <source>
        <dbReference type="ARBA" id="ARBA00022553"/>
    </source>
</evidence>
<evidence type="ECO:0000256" key="7">
    <source>
        <dbReference type="ARBA" id="ARBA00022588"/>
    </source>
</evidence>
<keyword evidence="9" id="KW-0391">Immunity</keyword>
<dbReference type="Gene3D" id="3.10.450.50">
    <property type="match status" value="1"/>
</dbReference>
<evidence type="ECO:0000313" key="16">
    <source>
        <dbReference type="Proteomes" id="UP000314986"/>
    </source>
</evidence>
<dbReference type="GO" id="GO:0005829">
    <property type="term" value="C:cytosol"/>
    <property type="evidence" value="ECO:0007669"/>
    <property type="project" value="TreeGrafter"/>
</dbReference>
<keyword evidence="10 11" id="KW-0694">RNA-binding</keyword>
<dbReference type="InterPro" id="IPR032710">
    <property type="entry name" value="NTF2-like_dom_sf"/>
</dbReference>
<feature type="compositionally biased region" description="Acidic residues" evidence="12">
    <location>
        <begin position="141"/>
        <end position="157"/>
    </location>
</feature>
<gene>
    <name evidence="15" type="primary">g3bp2a</name>
</gene>
<dbReference type="OrthoDB" id="339151at2759"/>
<dbReference type="Ensembl" id="ENSCMIT00000038522.1">
    <property type="protein sequence ID" value="ENSCMIP00000037973.1"/>
    <property type="gene ID" value="ENSCMIG00000015948.1"/>
</dbReference>
<dbReference type="PROSITE" id="PS50102">
    <property type="entry name" value="RRM"/>
    <property type="match status" value="1"/>
</dbReference>
<evidence type="ECO:0000256" key="8">
    <source>
        <dbReference type="ARBA" id="ARBA00022843"/>
    </source>
</evidence>
<dbReference type="FunFam" id="3.30.70.330:FF:000682">
    <property type="entry name" value="Ras GTPase-activating protein-binding protein 2"/>
    <property type="match status" value="1"/>
</dbReference>
<proteinExistence type="predicted"/>
<keyword evidence="3" id="KW-0488">Methylation</keyword>
<dbReference type="InterPro" id="IPR035979">
    <property type="entry name" value="RBD_domain_sf"/>
</dbReference>
<dbReference type="PANTHER" id="PTHR10693:SF10">
    <property type="entry name" value="RAS GTPASE-ACTIVATING PROTEIN-BINDING PROTEIN 2"/>
    <property type="match status" value="1"/>
</dbReference>
<evidence type="ECO:0000256" key="3">
    <source>
        <dbReference type="ARBA" id="ARBA00022481"/>
    </source>
</evidence>
<feature type="compositionally biased region" description="Polar residues" evidence="12">
    <location>
        <begin position="169"/>
        <end position="182"/>
    </location>
</feature>
<feature type="compositionally biased region" description="Gly residues" evidence="12">
    <location>
        <begin position="429"/>
        <end position="441"/>
    </location>
</feature>
<dbReference type="SMART" id="SM00360">
    <property type="entry name" value="RRM"/>
    <property type="match status" value="1"/>
</dbReference>
<accession>A0A4W3JIU0</accession>
<evidence type="ECO:0000259" key="14">
    <source>
        <dbReference type="PROSITE" id="PS50177"/>
    </source>
</evidence>
<dbReference type="Proteomes" id="UP000314986">
    <property type="component" value="Unassembled WGS sequence"/>
</dbReference>
<feature type="region of interest" description="Disordered" evidence="12">
    <location>
        <begin position="141"/>
        <end position="288"/>
    </location>
</feature>
<feature type="compositionally biased region" description="Basic and acidic residues" evidence="12">
    <location>
        <begin position="375"/>
        <end position="398"/>
    </location>
</feature>
<evidence type="ECO:0000313" key="15">
    <source>
        <dbReference type="Ensembl" id="ENSCMIP00000037973.1"/>
    </source>
</evidence>
<feature type="compositionally biased region" description="Gly residues" evidence="12">
    <location>
        <begin position="399"/>
        <end position="408"/>
    </location>
</feature>
<evidence type="ECO:0000259" key="13">
    <source>
        <dbReference type="PROSITE" id="PS50102"/>
    </source>
</evidence>
<dbReference type="PANTHER" id="PTHR10693">
    <property type="entry name" value="RAS GTPASE-ACTIVATING PROTEIN-BINDING PROTEIN"/>
    <property type="match status" value="1"/>
</dbReference>
<reference evidence="16" key="2">
    <citation type="journal article" date="2007" name="PLoS Biol.">
        <title>Survey sequencing and comparative analysis of the elephant shark (Callorhinchus milii) genome.</title>
        <authorList>
            <person name="Venkatesh B."/>
            <person name="Kirkness E.F."/>
            <person name="Loh Y.H."/>
            <person name="Halpern A.L."/>
            <person name="Lee A.P."/>
            <person name="Johnson J."/>
            <person name="Dandona N."/>
            <person name="Viswanathan L.D."/>
            <person name="Tay A."/>
            <person name="Venter J.C."/>
            <person name="Strausberg R.L."/>
            <person name="Brenner S."/>
        </authorList>
    </citation>
    <scope>NUCLEOTIDE SEQUENCE [LARGE SCALE GENOMIC DNA]</scope>
</reference>
<evidence type="ECO:0000256" key="12">
    <source>
        <dbReference type="SAM" id="MobiDB-lite"/>
    </source>
</evidence>
<dbReference type="PROSITE" id="PS50177">
    <property type="entry name" value="NTF2_DOMAIN"/>
    <property type="match status" value="1"/>
</dbReference>
<feature type="compositionally biased region" description="Acidic residues" evidence="12">
    <location>
        <begin position="186"/>
        <end position="198"/>
    </location>
</feature>
<dbReference type="InterPro" id="IPR039539">
    <property type="entry name" value="Ras_GTPase_bind_prot"/>
</dbReference>
<evidence type="ECO:0000256" key="10">
    <source>
        <dbReference type="ARBA" id="ARBA00022884"/>
    </source>
</evidence>
<organism evidence="15 16">
    <name type="scientific">Callorhinchus milii</name>
    <name type="common">Ghost shark</name>
    <dbReference type="NCBI Taxonomy" id="7868"/>
    <lineage>
        <taxon>Eukaryota</taxon>
        <taxon>Metazoa</taxon>
        <taxon>Chordata</taxon>
        <taxon>Craniata</taxon>
        <taxon>Vertebrata</taxon>
        <taxon>Chondrichthyes</taxon>
        <taxon>Holocephali</taxon>
        <taxon>Chimaeriformes</taxon>
        <taxon>Callorhinchidae</taxon>
        <taxon>Callorhinchus</taxon>
    </lineage>
</organism>
<keyword evidence="6" id="KW-0597">Phosphoprotein</keyword>
<keyword evidence="16" id="KW-1185">Reference proteome</keyword>
<dbReference type="InterPro" id="IPR034376">
    <property type="entry name" value="G3BP2_RRM"/>
</dbReference>
<dbReference type="InterPro" id="IPR012677">
    <property type="entry name" value="Nucleotide-bd_a/b_plait_sf"/>
</dbReference>
<evidence type="ECO:0000256" key="5">
    <source>
        <dbReference type="ARBA" id="ARBA00022499"/>
    </source>
</evidence>
<feature type="region of interest" description="Disordered" evidence="12">
    <location>
        <begin position="375"/>
        <end position="447"/>
    </location>
</feature>
<dbReference type="CTD" id="556409"/>
<dbReference type="GO" id="GO:0010494">
    <property type="term" value="C:cytoplasmic stress granule"/>
    <property type="evidence" value="ECO:0007669"/>
    <property type="project" value="UniProtKB-SubCell"/>
</dbReference>